<comment type="caution">
    <text evidence="1">The sequence shown here is derived from an EMBL/GenBank/DDBJ whole genome shotgun (WGS) entry which is preliminary data.</text>
</comment>
<name>A0ABP7V2V9_9ACTN</name>
<dbReference type="PROSITE" id="PS00430">
    <property type="entry name" value="TONB_DEPENDENT_REC_1"/>
    <property type="match status" value="1"/>
</dbReference>
<proteinExistence type="predicted"/>
<evidence type="ECO:0000313" key="1">
    <source>
        <dbReference type="EMBL" id="GAA4056934.1"/>
    </source>
</evidence>
<dbReference type="Proteomes" id="UP001500683">
    <property type="component" value="Unassembled WGS sequence"/>
</dbReference>
<reference evidence="2" key="1">
    <citation type="journal article" date="2019" name="Int. J. Syst. Evol. Microbiol.">
        <title>The Global Catalogue of Microorganisms (GCM) 10K type strain sequencing project: providing services to taxonomists for standard genome sequencing and annotation.</title>
        <authorList>
            <consortium name="The Broad Institute Genomics Platform"/>
            <consortium name="The Broad Institute Genome Sequencing Center for Infectious Disease"/>
            <person name="Wu L."/>
            <person name="Ma J."/>
        </authorList>
    </citation>
    <scope>NUCLEOTIDE SEQUENCE [LARGE SCALE GENOMIC DNA]</scope>
    <source>
        <strain evidence="2">JCM 16702</strain>
    </source>
</reference>
<evidence type="ECO:0000313" key="2">
    <source>
        <dbReference type="Proteomes" id="UP001500683"/>
    </source>
</evidence>
<keyword evidence="2" id="KW-1185">Reference proteome</keyword>
<protein>
    <submittedName>
        <fullName evidence="1">Uncharacterized protein</fullName>
    </submittedName>
</protein>
<gene>
    <name evidence="1" type="ORF">GCM10022214_05900</name>
</gene>
<accession>A0ABP7V2V9</accession>
<sequence length="94" mass="9882">MRNVPQERVGMLGLLVNSLCASTVTQMLCPGAGKYIRAFPLMLDVEPADGVPWADAAFAAETADTVVVTAANTRAEVRATVDLNTMTAPSCGNR</sequence>
<organism evidence="1 2">
    <name type="scientific">Actinomadura miaoliensis</name>
    <dbReference type="NCBI Taxonomy" id="430685"/>
    <lineage>
        <taxon>Bacteria</taxon>
        <taxon>Bacillati</taxon>
        <taxon>Actinomycetota</taxon>
        <taxon>Actinomycetes</taxon>
        <taxon>Streptosporangiales</taxon>
        <taxon>Thermomonosporaceae</taxon>
        <taxon>Actinomadura</taxon>
    </lineage>
</organism>
<dbReference type="InterPro" id="IPR010916">
    <property type="entry name" value="TonB_box_CS"/>
</dbReference>
<dbReference type="EMBL" id="BAAAZG010000001">
    <property type="protein sequence ID" value="GAA4056934.1"/>
    <property type="molecule type" value="Genomic_DNA"/>
</dbReference>